<reference evidence="11 12" key="1">
    <citation type="submission" date="2016-10" db="EMBL/GenBank/DDBJ databases">
        <authorList>
            <person name="de Groot N.N."/>
        </authorList>
    </citation>
    <scope>NUCLEOTIDE SEQUENCE [LARGE SCALE GENOMIC DNA]</scope>
    <source>
        <strain evidence="11 12">DSM 5522</strain>
    </source>
</reference>
<evidence type="ECO:0000256" key="1">
    <source>
        <dbReference type="ARBA" id="ARBA00004496"/>
    </source>
</evidence>
<dbReference type="NCBIfam" id="TIGR02432">
    <property type="entry name" value="lysidine_TilS_N"/>
    <property type="match status" value="1"/>
</dbReference>
<dbReference type="OrthoDB" id="9807403at2"/>
<dbReference type="InterPro" id="IPR012094">
    <property type="entry name" value="tRNA_Ile_lys_synt"/>
</dbReference>
<dbReference type="GO" id="GO:0006400">
    <property type="term" value="P:tRNA modification"/>
    <property type="evidence" value="ECO:0007669"/>
    <property type="project" value="UniProtKB-UniRule"/>
</dbReference>
<evidence type="ECO:0000256" key="2">
    <source>
        <dbReference type="ARBA" id="ARBA00022490"/>
    </source>
</evidence>
<dbReference type="InterPro" id="IPR012795">
    <property type="entry name" value="tRNA_Ile_lys_synt_N"/>
</dbReference>
<evidence type="ECO:0000256" key="4">
    <source>
        <dbReference type="ARBA" id="ARBA00022694"/>
    </source>
</evidence>
<dbReference type="InterPro" id="IPR012796">
    <property type="entry name" value="Lysidine-tRNA-synth_C"/>
</dbReference>
<dbReference type="Pfam" id="PF01171">
    <property type="entry name" value="ATP_bind_3"/>
    <property type="match status" value="1"/>
</dbReference>
<dbReference type="SMART" id="SM00977">
    <property type="entry name" value="TilS_C"/>
    <property type="match status" value="1"/>
</dbReference>
<evidence type="ECO:0000256" key="7">
    <source>
        <dbReference type="ARBA" id="ARBA00048539"/>
    </source>
</evidence>
<gene>
    <name evidence="8" type="primary">tilS</name>
    <name evidence="11" type="ORF">SAMN05216249_10325</name>
</gene>
<keyword evidence="4 8" id="KW-0819">tRNA processing</keyword>
<comment type="catalytic activity">
    <reaction evidence="7 8">
        <text>cytidine(34) in tRNA(Ile2) + L-lysine + ATP = lysidine(34) in tRNA(Ile2) + AMP + diphosphate + H(+)</text>
        <dbReference type="Rhea" id="RHEA:43744"/>
        <dbReference type="Rhea" id="RHEA-COMP:10625"/>
        <dbReference type="Rhea" id="RHEA-COMP:10670"/>
        <dbReference type="ChEBI" id="CHEBI:15378"/>
        <dbReference type="ChEBI" id="CHEBI:30616"/>
        <dbReference type="ChEBI" id="CHEBI:32551"/>
        <dbReference type="ChEBI" id="CHEBI:33019"/>
        <dbReference type="ChEBI" id="CHEBI:82748"/>
        <dbReference type="ChEBI" id="CHEBI:83665"/>
        <dbReference type="ChEBI" id="CHEBI:456215"/>
        <dbReference type="EC" id="6.3.4.19"/>
    </reaction>
</comment>
<evidence type="ECO:0000256" key="3">
    <source>
        <dbReference type="ARBA" id="ARBA00022598"/>
    </source>
</evidence>
<dbReference type="NCBIfam" id="TIGR02433">
    <property type="entry name" value="lysidine_TilS_C"/>
    <property type="match status" value="1"/>
</dbReference>
<comment type="domain">
    <text evidence="8">The N-terminal region contains the highly conserved SGGXDS motif, predicted to be a P-loop motif involved in ATP binding.</text>
</comment>
<evidence type="ECO:0000313" key="12">
    <source>
        <dbReference type="Proteomes" id="UP000198838"/>
    </source>
</evidence>
<evidence type="ECO:0000259" key="10">
    <source>
        <dbReference type="SMART" id="SM00977"/>
    </source>
</evidence>
<evidence type="ECO:0000256" key="5">
    <source>
        <dbReference type="ARBA" id="ARBA00022741"/>
    </source>
</evidence>
<comment type="function">
    <text evidence="8">Ligates lysine onto the cytidine present at position 34 of the AUA codon-specific tRNA(Ile) that contains the anticodon CAU, in an ATP-dependent manner. Cytidine is converted to lysidine, thus changing the amino acid specificity of the tRNA from methionine to isoleucine.</text>
</comment>
<name>A0A1I0W2L0_9FIRM</name>
<dbReference type="InterPro" id="IPR020825">
    <property type="entry name" value="Phe-tRNA_synthase-like_B3/B4"/>
</dbReference>
<dbReference type="AlphaFoldDB" id="A0A1I0W2L0"/>
<keyword evidence="6 8" id="KW-0067">ATP-binding</keyword>
<keyword evidence="2 8" id="KW-0963">Cytoplasm</keyword>
<dbReference type="GO" id="GO:0005524">
    <property type="term" value="F:ATP binding"/>
    <property type="evidence" value="ECO:0007669"/>
    <property type="project" value="UniProtKB-UniRule"/>
</dbReference>
<dbReference type="InterPro" id="IPR014729">
    <property type="entry name" value="Rossmann-like_a/b/a_fold"/>
</dbReference>
<dbReference type="SUPFAM" id="SSF52402">
    <property type="entry name" value="Adenine nucleotide alpha hydrolases-like"/>
    <property type="match status" value="1"/>
</dbReference>
<dbReference type="Pfam" id="PF11734">
    <property type="entry name" value="TilS_C"/>
    <property type="match status" value="1"/>
</dbReference>
<keyword evidence="5 8" id="KW-0547">Nucleotide-binding</keyword>
<comment type="subcellular location">
    <subcellularLocation>
        <location evidence="1 8">Cytoplasm</location>
    </subcellularLocation>
</comment>
<dbReference type="InterPro" id="IPR011063">
    <property type="entry name" value="TilS/TtcA_N"/>
</dbReference>
<feature type="coiled-coil region" evidence="9">
    <location>
        <begin position="317"/>
        <end position="344"/>
    </location>
</feature>
<feature type="domain" description="Lysidine-tRNA(Ile) synthetase C-terminal" evidence="10">
    <location>
        <begin position="384"/>
        <end position="456"/>
    </location>
</feature>
<dbReference type="Gene3D" id="3.40.50.620">
    <property type="entry name" value="HUPs"/>
    <property type="match status" value="1"/>
</dbReference>
<dbReference type="Proteomes" id="UP000198838">
    <property type="component" value="Unassembled WGS sequence"/>
</dbReference>
<keyword evidence="9" id="KW-0175">Coiled coil</keyword>
<protein>
    <recommendedName>
        <fullName evidence="8">tRNA(Ile)-lysidine synthase</fullName>
        <ecNumber evidence="8">6.3.4.19</ecNumber>
    </recommendedName>
    <alternativeName>
        <fullName evidence="8">tRNA(Ile)-2-lysyl-cytidine synthase</fullName>
    </alternativeName>
    <alternativeName>
        <fullName evidence="8">tRNA(Ile)-lysidine synthetase</fullName>
    </alternativeName>
</protein>
<dbReference type="EMBL" id="FOJY01000003">
    <property type="protein sequence ID" value="SFA82568.1"/>
    <property type="molecule type" value="Genomic_DNA"/>
</dbReference>
<dbReference type="EC" id="6.3.4.19" evidence="8"/>
<evidence type="ECO:0000313" key="11">
    <source>
        <dbReference type="EMBL" id="SFA82568.1"/>
    </source>
</evidence>
<dbReference type="SUPFAM" id="SSF56037">
    <property type="entry name" value="PheT/TilS domain"/>
    <property type="match status" value="1"/>
</dbReference>
<dbReference type="PANTHER" id="PTHR43033">
    <property type="entry name" value="TRNA(ILE)-LYSIDINE SYNTHASE-RELATED"/>
    <property type="match status" value="1"/>
</dbReference>
<dbReference type="Gene3D" id="3.50.40.10">
    <property type="entry name" value="Phenylalanyl-trna Synthetase, Chain B, domain 3"/>
    <property type="match status" value="1"/>
</dbReference>
<dbReference type="STRING" id="1120918.SAMN05216249_10325"/>
<evidence type="ECO:0000256" key="9">
    <source>
        <dbReference type="SAM" id="Coils"/>
    </source>
</evidence>
<keyword evidence="12" id="KW-1185">Reference proteome</keyword>
<dbReference type="GO" id="GO:0005737">
    <property type="term" value="C:cytoplasm"/>
    <property type="evidence" value="ECO:0007669"/>
    <property type="project" value="UniProtKB-SubCell"/>
</dbReference>
<sequence length="463" mass="53860">MLDKVYKYIIENKMINNGDSIILGVSGGADSMCLLVILNELKKYIDMDLHVVHIEHGIRGQESLEDALFVKENCEKLGVSFKQYSYDVIKLAKKEGLTTEEMGRKLRYEAFYEALKEYKAEKIAVAHNMNDNCETVFLNMTRGSGLKGIHGIVPKRDNIIRPLLCLERSDIEKYLKEKNIDYRTDSTNLSEDYSRNKIRLNVIPELNKVNEKLCRHVFDLSETVRKQEAFIEKNMMEIVADCVKFEKNAAIIDLKKTPGLDEFIFSEMILYLIGEVAKSRKDISRKHVEIVMDLCLKKTGKSVELPYGISARKEYDYLIIEKKIKELKNLIKNVEIELEIKENQPKMLLNGAFKWEIIKKTSDYVISKEKYIKDFDADKIQGKLVLRNRKSGDFIYIDDKGHKKKLKDYFINEKVPRTQRDEILLLARGNEIIWIIGMRSTANMKVGEDTKNILRISYRKKDI</sequence>
<evidence type="ECO:0000256" key="8">
    <source>
        <dbReference type="HAMAP-Rule" id="MF_01161"/>
    </source>
</evidence>
<evidence type="ECO:0000256" key="6">
    <source>
        <dbReference type="ARBA" id="ARBA00022840"/>
    </source>
</evidence>
<feature type="binding site" evidence="8">
    <location>
        <begin position="26"/>
        <end position="31"/>
    </location>
    <ligand>
        <name>ATP</name>
        <dbReference type="ChEBI" id="CHEBI:30616"/>
    </ligand>
</feature>
<comment type="similarity">
    <text evidence="8">Belongs to the tRNA(Ile)-lysidine synthase family.</text>
</comment>
<accession>A0A1I0W2L0</accession>
<organism evidence="11 12">
    <name type="scientific">Acetitomaculum ruminis DSM 5522</name>
    <dbReference type="NCBI Taxonomy" id="1120918"/>
    <lineage>
        <taxon>Bacteria</taxon>
        <taxon>Bacillati</taxon>
        <taxon>Bacillota</taxon>
        <taxon>Clostridia</taxon>
        <taxon>Lachnospirales</taxon>
        <taxon>Lachnospiraceae</taxon>
        <taxon>Acetitomaculum</taxon>
    </lineage>
</organism>
<dbReference type="RefSeq" id="WP_092870419.1">
    <property type="nucleotide sequence ID" value="NZ_FOJY01000003.1"/>
</dbReference>
<dbReference type="GO" id="GO:0032267">
    <property type="term" value="F:tRNA(Ile)-lysidine synthase activity"/>
    <property type="evidence" value="ECO:0007669"/>
    <property type="project" value="UniProtKB-EC"/>
</dbReference>
<dbReference type="CDD" id="cd01992">
    <property type="entry name" value="TilS_N"/>
    <property type="match status" value="1"/>
</dbReference>
<dbReference type="HAMAP" id="MF_01161">
    <property type="entry name" value="tRNA_Ile_lys_synt"/>
    <property type="match status" value="1"/>
</dbReference>
<keyword evidence="3 8" id="KW-0436">Ligase</keyword>
<proteinExistence type="inferred from homology"/>
<dbReference type="PANTHER" id="PTHR43033:SF1">
    <property type="entry name" value="TRNA(ILE)-LYSIDINE SYNTHASE-RELATED"/>
    <property type="match status" value="1"/>
</dbReference>